<dbReference type="InterPro" id="IPR004360">
    <property type="entry name" value="Glyas_Fos-R_dOase_dom"/>
</dbReference>
<dbReference type="InterPro" id="IPR037523">
    <property type="entry name" value="VOC_core"/>
</dbReference>
<dbReference type="SUPFAM" id="SSF54593">
    <property type="entry name" value="Glyoxalase/Bleomycin resistance protein/Dihydroxybiphenyl dioxygenase"/>
    <property type="match status" value="1"/>
</dbReference>
<dbReference type="PROSITE" id="PS51819">
    <property type="entry name" value="VOC"/>
    <property type="match status" value="1"/>
</dbReference>
<comment type="caution">
    <text evidence="2">The sequence shown here is derived from an EMBL/GenBank/DDBJ whole genome shotgun (WGS) entry which is preliminary data.</text>
</comment>
<dbReference type="InterPro" id="IPR052393">
    <property type="entry name" value="Cadmium-induced_rsp"/>
</dbReference>
<dbReference type="PANTHER" id="PTHR41294">
    <property type="entry name" value="CADMIUM-INDUCED PROTEIN CADI"/>
    <property type="match status" value="1"/>
</dbReference>
<dbReference type="Gene3D" id="3.10.180.10">
    <property type="entry name" value="2,3-Dihydroxybiphenyl 1,2-Dioxygenase, domain 1"/>
    <property type="match status" value="1"/>
</dbReference>
<dbReference type="Pfam" id="PF00903">
    <property type="entry name" value="Glyoxalase"/>
    <property type="match status" value="1"/>
</dbReference>
<dbReference type="RefSeq" id="WP_109761940.1">
    <property type="nucleotide sequence ID" value="NZ_QGGU01000002.1"/>
</dbReference>
<name>A0A316FYU3_9GAMM</name>
<organism evidence="2 3">
    <name type="scientific">Pleionea mediterranea</name>
    <dbReference type="NCBI Taxonomy" id="523701"/>
    <lineage>
        <taxon>Bacteria</taxon>
        <taxon>Pseudomonadati</taxon>
        <taxon>Pseudomonadota</taxon>
        <taxon>Gammaproteobacteria</taxon>
        <taxon>Oceanospirillales</taxon>
        <taxon>Pleioneaceae</taxon>
        <taxon>Pleionea</taxon>
    </lineage>
</organism>
<dbReference type="Proteomes" id="UP000245790">
    <property type="component" value="Unassembled WGS sequence"/>
</dbReference>
<dbReference type="EMBL" id="QGGU01000002">
    <property type="protein sequence ID" value="PWK53874.1"/>
    <property type="molecule type" value="Genomic_DNA"/>
</dbReference>
<evidence type="ECO:0000259" key="1">
    <source>
        <dbReference type="PROSITE" id="PS51819"/>
    </source>
</evidence>
<dbReference type="OrthoDB" id="9789608at2"/>
<dbReference type="GO" id="GO:0051213">
    <property type="term" value="F:dioxygenase activity"/>
    <property type="evidence" value="ECO:0007669"/>
    <property type="project" value="UniProtKB-KW"/>
</dbReference>
<dbReference type="PANTHER" id="PTHR41294:SF1">
    <property type="entry name" value="CADMIUM-INDUCED PROTEIN CADI"/>
    <property type="match status" value="1"/>
</dbReference>
<gene>
    <name evidence="2" type="ORF">C8D97_102264</name>
</gene>
<evidence type="ECO:0000313" key="3">
    <source>
        <dbReference type="Proteomes" id="UP000245790"/>
    </source>
</evidence>
<dbReference type="InterPro" id="IPR029068">
    <property type="entry name" value="Glyas_Bleomycin-R_OHBP_Dase"/>
</dbReference>
<accession>A0A316FYU3</accession>
<evidence type="ECO:0000313" key="2">
    <source>
        <dbReference type="EMBL" id="PWK53874.1"/>
    </source>
</evidence>
<keyword evidence="3" id="KW-1185">Reference proteome</keyword>
<keyword evidence="2" id="KW-0560">Oxidoreductase</keyword>
<dbReference type="GO" id="GO:0046686">
    <property type="term" value="P:response to cadmium ion"/>
    <property type="evidence" value="ECO:0007669"/>
    <property type="project" value="TreeGrafter"/>
</dbReference>
<feature type="domain" description="VOC" evidence="1">
    <location>
        <begin position="28"/>
        <end position="145"/>
    </location>
</feature>
<proteinExistence type="predicted"/>
<sequence>MTSHQQETYRQQETFSSNKAESLAFPTQLRPTVQIDVKNLDSSIKFYQAVFNRPATEVSDSNARFNPYNPPMDFQLIKRSNAQQRDGHFGIQLKTSEDIQRYKSRLETAGFDVELEEAETACCFSVANKAWLNDPDGNQWEIFVVTEENTSEVRCGDSCACEAEGCG</sequence>
<reference evidence="2 3" key="1">
    <citation type="submission" date="2018-05" db="EMBL/GenBank/DDBJ databases">
        <title>Genomic Encyclopedia of Type Strains, Phase IV (KMG-IV): sequencing the most valuable type-strain genomes for metagenomic binning, comparative biology and taxonomic classification.</title>
        <authorList>
            <person name="Goeker M."/>
        </authorList>
    </citation>
    <scope>NUCLEOTIDE SEQUENCE [LARGE SCALE GENOMIC DNA]</scope>
    <source>
        <strain evidence="2 3">DSM 25350</strain>
    </source>
</reference>
<protein>
    <submittedName>
        <fullName evidence="2">Glyoxalase/bleomycin resistance protein/dioxygenase superfamily protein</fullName>
    </submittedName>
</protein>
<keyword evidence="2" id="KW-0223">Dioxygenase</keyword>
<dbReference type="AlphaFoldDB" id="A0A316FYU3"/>